<evidence type="ECO:0000313" key="6">
    <source>
        <dbReference type="EMBL" id="TFK47716.1"/>
    </source>
</evidence>
<dbReference type="SMART" id="SM00360">
    <property type="entry name" value="RRM"/>
    <property type="match status" value="1"/>
</dbReference>
<dbReference type="PANTHER" id="PTHR46754">
    <property type="entry name" value="MKI67 FHA DOMAIN-INTERACTING NUCLEOLAR PHOSPHOPROTEIN"/>
    <property type="match status" value="1"/>
</dbReference>
<dbReference type="Proteomes" id="UP000305948">
    <property type="component" value="Unassembled WGS sequence"/>
</dbReference>
<feature type="domain" description="RRM" evidence="5">
    <location>
        <begin position="21"/>
        <end position="99"/>
    </location>
</feature>
<evidence type="ECO:0000256" key="2">
    <source>
        <dbReference type="ARBA" id="ARBA00022884"/>
    </source>
</evidence>
<evidence type="ECO:0000313" key="7">
    <source>
        <dbReference type="Proteomes" id="UP000305948"/>
    </source>
</evidence>
<dbReference type="OrthoDB" id="21467at2759"/>
<evidence type="ECO:0000256" key="4">
    <source>
        <dbReference type="PROSITE-ProRule" id="PRU00176"/>
    </source>
</evidence>
<organism evidence="6 7">
    <name type="scientific">Heliocybe sulcata</name>
    <dbReference type="NCBI Taxonomy" id="5364"/>
    <lineage>
        <taxon>Eukaryota</taxon>
        <taxon>Fungi</taxon>
        <taxon>Dikarya</taxon>
        <taxon>Basidiomycota</taxon>
        <taxon>Agaricomycotina</taxon>
        <taxon>Agaricomycetes</taxon>
        <taxon>Gloeophyllales</taxon>
        <taxon>Gloeophyllaceae</taxon>
        <taxon>Heliocybe</taxon>
    </lineage>
</organism>
<keyword evidence="3" id="KW-0539">Nucleus</keyword>
<protein>
    <submittedName>
        <fullName evidence="6">RNA-binding domain-containing protein</fullName>
    </submittedName>
</protein>
<dbReference type="EMBL" id="ML213522">
    <property type="protein sequence ID" value="TFK47716.1"/>
    <property type="molecule type" value="Genomic_DNA"/>
</dbReference>
<gene>
    <name evidence="6" type="ORF">OE88DRAFT_735136</name>
</gene>
<proteinExistence type="predicted"/>
<dbReference type="Gene3D" id="3.30.70.330">
    <property type="match status" value="1"/>
</dbReference>
<dbReference type="InterPro" id="IPR012677">
    <property type="entry name" value="Nucleotide-bd_a/b_plait_sf"/>
</dbReference>
<dbReference type="InterPro" id="IPR000504">
    <property type="entry name" value="RRM_dom"/>
</dbReference>
<dbReference type="SUPFAM" id="SSF54928">
    <property type="entry name" value="RNA-binding domain, RBD"/>
    <property type="match status" value="1"/>
</dbReference>
<dbReference type="GO" id="GO:0005730">
    <property type="term" value="C:nucleolus"/>
    <property type="evidence" value="ECO:0007669"/>
    <property type="project" value="UniProtKB-SubCell"/>
</dbReference>
<dbReference type="Pfam" id="PF00076">
    <property type="entry name" value="RRM_1"/>
    <property type="match status" value="1"/>
</dbReference>
<keyword evidence="7" id="KW-1185">Reference proteome</keyword>
<name>A0A5C3MTE3_9AGAM</name>
<reference evidence="6 7" key="1">
    <citation type="journal article" date="2019" name="Nat. Ecol. Evol.">
        <title>Megaphylogeny resolves global patterns of mushroom evolution.</title>
        <authorList>
            <person name="Varga T."/>
            <person name="Krizsan K."/>
            <person name="Foldi C."/>
            <person name="Dima B."/>
            <person name="Sanchez-Garcia M."/>
            <person name="Sanchez-Ramirez S."/>
            <person name="Szollosi G.J."/>
            <person name="Szarkandi J.G."/>
            <person name="Papp V."/>
            <person name="Albert L."/>
            <person name="Andreopoulos W."/>
            <person name="Angelini C."/>
            <person name="Antonin V."/>
            <person name="Barry K.W."/>
            <person name="Bougher N.L."/>
            <person name="Buchanan P."/>
            <person name="Buyck B."/>
            <person name="Bense V."/>
            <person name="Catcheside P."/>
            <person name="Chovatia M."/>
            <person name="Cooper J."/>
            <person name="Damon W."/>
            <person name="Desjardin D."/>
            <person name="Finy P."/>
            <person name="Geml J."/>
            <person name="Haridas S."/>
            <person name="Hughes K."/>
            <person name="Justo A."/>
            <person name="Karasinski D."/>
            <person name="Kautmanova I."/>
            <person name="Kiss B."/>
            <person name="Kocsube S."/>
            <person name="Kotiranta H."/>
            <person name="LaButti K.M."/>
            <person name="Lechner B.E."/>
            <person name="Liimatainen K."/>
            <person name="Lipzen A."/>
            <person name="Lukacs Z."/>
            <person name="Mihaltcheva S."/>
            <person name="Morgado L.N."/>
            <person name="Niskanen T."/>
            <person name="Noordeloos M.E."/>
            <person name="Ohm R.A."/>
            <person name="Ortiz-Santana B."/>
            <person name="Ovrebo C."/>
            <person name="Racz N."/>
            <person name="Riley R."/>
            <person name="Savchenko A."/>
            <person name="Shiryaev A."/>
            <person name="Soop K."/>
            <person name="Spirin V."/>
            <person name="Szebenyi C."/>
            <person name="Tomsovsky M."/>
            <person name="Tulloss R.E."/>
            <person name="Uehling J."/>
            <person name="Grigoriev I.V."/>
            <person name="Vagvolgyi C."/>
            <person name="Papp T."/>
            <person name="Martin F.M."/>
            <person name="Miettinen O."/>
            <person name="Hibbett D.S."/>
            <person name="Nagy L.G."/>
        </authorList>
    </citation>
    <scope>NUCLEOTIDE SEQUENCE [LARGE SCALE GENOMIC DNA]</scope>
    <source>
        <strain evidence="6 7">OMC1185</strain>
    </source>
</reference>
<sequence length="175" mass="20583">MTISMLCKSSPRMLKRTEDRGVIWISRLPHGFFEDQMRGYFSQFREVTRLRLSRNKETGSSKHYAFVEFASSEVAKIVADTMHNYLLMGHILQCKIIPKEEVHLELRAGANRKWRVVPRDRIARVQHNKARTLEEQAKAERRLLHQQDVRKCKLEELGIKYDLDAVFYKKPKAVA</sequence>
<dbReference type="STRING" id="5364.A0A5C3MTE3"/>
<comment type="subcellular location">
    <subcellularLocation>
        <location evidence="1">Nucleus</location>
        <location evidence="1">Nucleolus</location>
    </subcellularLocation>
</comment>
<accession>A0A5C3MTE3</accession>
<dbReference type="AlphaFoldDB" id="A0A5C3MTE3"/>
<keyword evidence="2 4" id="KW-0694">RNA-binding</keyword>
<dbReference type="InterPro" id="IPR035979">
    <property type="entry name" value="RBD_domain_sf"/>
</dbReference>
<dbReference type="CDD" id="cd12307">
    <property type="entry name" value="RRM_NIFK_like"/>
    <property type="match status" value="1"/>
</dbReference>
<dbReference type="GO" id="GO:0003723">
    <property type="term" value="F:RNA binding"/>
    <property type="evidence" value="ECO:0007669"/>
    <property type="project" value="UniProtKB-UniRule"/>
</dbReference>
<dbReference type="PROSITE" id="PS50102">
    <property type="entry name" value="RRM"/>
    <property type="match status" value="1"/>
</dbReference>
<evidence type="ECO:0000256" key="1">
    <source>
        <dbReference type="ARBA" id="ARBA00004604"/>
    </source>
</evidence>
<evidence type="ECO:0000259" key="5">
    <source>
        <dbReference type="PROSITE" id="PS50102"/>
    </source>
</evidence>
<evidence type="ECO:0000256" key="3">
    <source>
        <dbReference type="ARBA" id="ARBA00023242"/>
    </source>
</evidence>